<dbReference type="GO" id="GO:0003964">
    <property type="term" value="F:RNA-directed DNA polymerase activity"/>
    <property type="evidence" value="ECO:0007669"/>
    <property type="project" value="UniProtKB-KW"/>
</dbReference>
<evidence type="ECO:0000256" key="3">
    <source>
        <dbReference type="ARBA" id="ARBA00022695"/>
    </source>
</evidence>
<dbReference type="FunFam" id="3.30.70.270:FF:000020">
    <property type="entry name" value="Transposon Tf2-6 polyprotein-like Protein"/>
    <property type="match status" value="1"/>
</dbReference>
<dbReference type="InterPro" id="IPR012337">
    <property type="entry name" value="RNaseH-like_sf"/>
</dbReference>
<dbReference type="Gene3D" id="2.40.70.10">
    <property type="entry name" value="Acid Proteases"/>
    <property type="match status" value="1"/>
</dbReference>
<organism evidence="11">
    <name type="scientific">Nicotiana tabacum</name>
    <name type="common">Common tobacco</name>
    <dbReference type="NCBI Taxonomy" id="4097"/>
    <lineage>
        <taxon>Eukaryota</taxon>
        <taxon>Viridiplantae</taxon>
        <taxon>Streptophyta</taxon>
        <taxon>Embryophyta</taxon>
        <taxon>Tracheophyta</taxon>
        <taxon>Spermatophyta</taxon>
        <taxon>Magnoliopsida</taxon>
        <taxon>eudicotyledons</taxon>
        <taxon>Gunneridae</taxon>
        <taxon>Pentapetalae</taxon>
        <taxon>asterids</taxon>
        <taxon>lamiids</taxon>
        <taxon>Solanales</taxon>
        <taxon>Solanaceae</taxon>
        <taxon>Nicotianoideae</taxon>
        <taxon>Nicotianeae</taxon>
        <taxon>Nicotiana</taxon>
    </lineage>
</organism>
<dbReference type="EC" id="2.7.7.49" evidence="1"/>
<dbReference type="InterPro" id="IPR041588">
    <property type="entry name" value="Integrase_H2C2"/>
</dbReference>
<protein>
    <recommendedName>
        <fullName evidence="1">RNA-directed DNA polymerase</fullName>
        <ecNumber evidence="1">2.7.7.49</ecNumber>
    </recommendedName>
</protein>
<dbReference type="Pfam" id="PF17917">
    <property type="entry name" value="RT_RNaseH"/>
    <property type="match status" value="1"/>
</dbReference>
<dbReference type="InterPro" id="IPR021109">
    <property type="entry name" value="Peptidase_aspartic_dom_sf"/>
</dbReference>
<keyword evidence="2" id="KW-0808">Transferase</keyword>
<dbReference type="GO" id="GO:0003676">
    <property type="term" value="F:nucleic acid binding"/>
    <property type="evidence" value="ECO:0007669"/>
    <property type="project" value="InterPro"/>
</dbReference>
<dbReference type="InterPro" id="IPR043502">
    <property type="entry name" value="DNA/RNA_pol_sf"/>
</dbReference>
<dbReference type="SUPFAM" id="SSF56672">
    <property type="entry name" value="DNA/RNA polymerases"/>
    <property type="match status" value="1"/>
</dbReference>
<dbReference type="Gene3D" id="3.10.10.10">
    <property type="entry name" value="HIV Type 1 Reverse Transcriptase, subunit A, domain 1"/>
    <property type="match status" value="1"/>
</dbReference>
<dbReference type="InterPro" id="IPR050951">
    <property type="entry name" value="Retrovirus_Pol_polyprotein"/>
</dbReference>
<dbReference type="Pfam" id="PF17921">
    <property type="entry name" value="Integrase_H2C2"/>
    <property type="match status" value="1"/>
</dbReference>
<dbReference type="AlphaFoldDB" id="A0A1S4CAK4"/>
<dbReference type="GO" id="GO:0016787">
    <property type="term" value="F:hydrolase activity"/>
    <property type="evidence" value="ECO:0007669"/>
    <property type="project" value="UniProtKB-KW"/>
</dbReference>
<dbReference type="InterPro" id="IPR036397">
    <property type="entry name" value="RNaseH_sf"/>
</dbReference>
<dbReference type="InterPro" id="IPR041373">
    <property type="entry name" value="RT_RNaseH"/>
</dbReference>
<proteinExistence type="predicted"/>
<dbReference type="PANTHER" id="PTHR37984">
    <property type="entry name" value="PROTEIN CBG26694"/>
    <property type="match status" value="1"/>
</dbReference>
<dbReference type="OrthoDB" id="10055717at2759"/>
<dbReference type="Gene3D" id="3.30.420.10">
    <property type="entry name" value="Ribonuclease H-like superfamily/Ribonuclease H"/>
    <property type="match status" value="1"/>
</dbReference>
<feature type="domain" description="Integrase zinc-binding" evidence="10">
    <location>
        <begin position="735"/>
        <end position="792"/>
    </location>
</feature>
<dbReference type="SMR" id="A0A1S4CAK4"/>
<gene>
    <name evidence="11" type="primary">LOC107816940</name>
</gene>
<keyword evidence="4" id="KW-0540">Nuclease</keyword>
<dbReference type="GO" id="GO:0004519">
    <property type="term" value="F:endonuclease activity"/>
    <property type="evidence" value="ECO:0007669"/>
    <property type="project" value="UniProtKB-KW"/>
</dbReference>
<keyword evidence="5" id="KW-0255">Endonuclease</keyword>
<evidence type="ECO:0000256" key="6">
    <source>
        <dbReference type="ARBA" id="ARBA00022801"/>
    </source>
</evidence>
<dbReference type="InterPro" id="IPR043128">
    <property type="entry name" value="Rev_trsase/Diguanyl_cyclase"/>
</dbReference>
<evidence type="ECO:0000256" key="5">
    <source>
        <dbReference type="ARBA" id="ARBA00022759"/>
    </source>
</evidence>
<dbReference type="PaxDb" id="4097-A0A1S4CAK4"/>
<dbReference type="KEGG" id="nta:107816940"/>
<dbReference type="OMA" id="INPAICI"/>
<name>A0A1S4CAK4_TOBAC</name>
<sequence>MVNKQTETPAEEKNEEQKIQNSEVQKEIEESRHMLALPFPQKMKREKLDKCFGQFLEMLKQLYVNIPFTEVLTQILAYAKFLKKILSSKRKLEKTTVVKLNVHCSAILQNKISQKCGDPGSFTIPCSLGSEKFDKVLCDSGASINLMPLSVFRKLEGELGVIKSIPMSRQLADQTTVLPEGIIEDILVQVYKFVFPDDFIVVDMEVNKEVPLILERLFLCTGRATLDIYEGQLMLKVGTEKVVFQIKRMMKYPSDEVSACSCFKLDIIGELAEKYKFDKLVGDTLERCTQEQKLVELLSKHKKAIGWSIADIQGINPAICIHKILLEENSKPMVQPQRKLNKNLEEVVHKEIIKLLDAGVIFPISDSQWTSPVQVVPKKGGMTVATIIYPLHQNMLRRPHSVARQCLEVFMDDFTLFGDDFEDCLMNLKLVLERCEATHLVLNWKNCHFMVKEGIVLGHKVTVHRIEVDKAKVNVIASLPPPTSVKSIRSFLGHARFYRRFINKSSRITKPLTQLLAKDAKFIFNVECLRAFKLIKEKLVSAHIMVKLDWSLPFEIMCDVAVGAVLGKQRDKMFRPIYYASRTLNDAQVNYATTEKEFFDVVIAFDKFRSYLVGSKVIVHTDHSALKYLLSKKESKPRLMRWVLLLQEFDMEIKDRKGIENQVAYHLSRLEKPPVETVKIREEFPDGQIFSIAAVFERPPWYADVANFLACGWLPHDLTRDQIRKLQDGMIRRCVPEGEMASILSHCRDGAVGGHYGGNRTAAKIMEADFFSPTLYKDARAYVAACDKCQRAVCYTSIQVWGHTQNRNPYHAQTSGQVEVANWELKRILEKTVSASRKDWSIKLDEALWAYRTAFKTTIGTSPFKLVYGKSCHLSVEIEHKAYWAITMLNLDLSLAGDHRLEQMNELEEFRLDV</sequence>
<evidence type="ECO:0000259" key="10">
    <source>
        <dbReference type="Pfam" id="PF17921"/>
    </source>
</evidence>
<evidence type="ECO:0000256" key="7">
    <source>
        <dbReference type="ARBA" id="ARBA00022918"/>
    </source>
</evidence>
<evidence type="ECO:0000256" key="2">
    <source>
        <dbReference type="ARBA" id="ARBA00022679"/>
    </source>
</evidence>
<evidence type="ECO:0000256" key="1">
    <source>
        <dbReference type="ARBA" id="ARBA00012493"/>
    </source>
</evidence>
<evidence type="ECO:0000313" key="11">
    <source>
        <dbReference type="RefSeq" id="XP_016498173.1"/>
    </source>
</evidence>
<dbReference type="RefSeq" id="XP_016498173.1">
    <property type="nucleotide sequence ID" value="XM_016642687.1"/>
</dbReference>
<keyword evidence="6" id="KW-0378">Hydrolase</keyword>
<dbReference type="CDD" id="cd09274">
    <property type="entry name" value="RNase_HI_RT_Ty3"/>
    <property type="match status" value="1"/>
</dbReference>
<feature type="region of interest" description="Disordered" evidence="8">
    <location>
        <begin position="1"/>
        <end position="24"/>
    </location>
</feature>
<dbReference type="PANTHER" id="PTHR37984:SF5">
    <property type="entry name" value="PROTEIN NYNRIN-LIKE"/>
    <property type="match status" value="1"/>
</dbReference>
<feature type="compositionally biased region" description="Basic and acidic residues" evidence="8">
    <location>
        <begin position="10"/>
        <end position="24"/>
    </location>
</feature>
<accession>A0A1S4CAK4</accession>
<keyword evidence="7" id="KW-0695">RNA-directed DNA polymerase</keyword>
<dbReference type="Gene3D" id="3.30.70.270">
    <property type="match status" value="2"/>
</dbReference>
<evidence type="ECO:0000256" key="8">
    <source>
        <dbReference type="SAM" id="MobiDB-lite"/>
    </source>
</evidence>
<evidence type="ECO:0000259" key="9">
    <source>
        <dbReference type="Pfam" id="PF17917"/>
    </source>
</evidence>
<dbReference type="SUPFAM" id="SSF53098">
    <property type="entry name" value="Ribonuclease H-like"/>
    <property type="match status" value="1"/>
</dbReference>
<dbReference type="CDD" id="cd00303">
    <property type="entry name" value="retropepsin_like"/>
    <property type="match status" value="1"/>
</dbReference>
<reference evidence="11" key="1">
    <citation type="submission" date="2025-08" db="UniProtKB">
        <authorList>
            <consortium name="RefSeq"/>
        </authorList>
    </citation>
    <scope>IDENTIFICATION</scope>
</reference>
<keyword evidence="3" id="KW-0548">Nucleotidyltransferase</keyword>
<dbReference type="Gene3D" id="1.10.340.70">
    <property type="match status" value="1"/>
</dbReference>
<evidence type="ECO:0000256" key="4">
    <source>
        <dbReference type="ARBA" id="ARBA00022722"/>
    </source>
</evidence>
<feature type="domain" description="Reverse transcriptase RNase H-like" evidence="9">
    <location>
        <begin position="551"/>
        <end position="649"/>
    </location>
</feature>